<dbReference type="AlphaFoldDB" id="A0A9P6PVL2"/>
<name>A0A9P6PVL2_9FUNG</name>
<feature type="compositionally biased region" description="Acidic residues" evidence="1">
    <location>
        <begin position="43"/>
        <end position="63"/>
    </location>
</feature>
<feature type="compositionally biased region" description="Acidic residues" evidence="1">
    <location>
        <begin position="103"/>
        <end position="116"/>
    </location>
</feature>
<feature type="region of interest" description="Disordered" evidence="1">
    <location>
        <begin position="1"/>
        <end position="63"/>
    </location>
</feature>
<evidence type="ECO:0000256" key="1">
    <source>
        <dbReference type="SAM" id="MobiDB-lite"/>
    </source>
</evidence>
<feature type="compositionally biased region" description="Basic and acidic residues" evidence="1">
    <location>
        <begin position="264"/>
        <end position="279"/>
    </location>
</feature>
<comment type="caution">
    <text evidence="2">The sequence shown here is derived from an EMBL/GenBank/DDBJ whole genome shotgun (WGS) entry which is preliminary data.</text>
</comment>
<dbReference type="Proteomes" id="UP000807716">
    <property type="component" value="Unassembled WGS sequence"/>
</dbReference>
<keyword evidence="3" id="KW-1185">Reference proteome</keyword>
<feature type="region of interest" description="Disordered" evidence="1">
    <location>
        <begin position="76"/>
        <end position="121"/>
    </location>
</feature>
<accession>A0A9P6PVL2</accession>
<dbReference type="EMBL" id="JAAAJB010000555">
    <property type="protein sequence ID" value="KAG0253818.1"/>
    <property type="molecule type" value="Genomic_DNA"/>
</dbReference>
<gene>
    <name evidence="2" type="ORF">DFQ27_007186</name>
</gene>
<protein>
    <submittedName>
        <fullName evidence="2">Uncharacterized protein</fullName>
    </submittedName>
</protein>
<proteinExistence type="predicted"/>
<evidence type="ECO:0000313" key="2">
    <source>
        <dbReference type="EMBL" id="KAG0253818.1"/>
    </source>
</evidence>
<evidence type="ECO:0000313" key="3">
    <source>
        <dbReference type="Proteomes" id="UP000807716"/>
    </source>
</evidence>
<reference evidence="2" key="1">
    <citation type="journal article" date="2020" name="Fungal Divers.">
        <title>Resolving the Mortierellaceae phylogeny through synthesis of multi-gene phylogenetics and phylogenomics.</title>
        <authorList>
            <person name="Vandepol N."/>
            <person name="Liber J."/>
            <person name="Desiro A."/>
            <person name="Na H."/>
            <person name="Kennedy M."/>
            <person name="Barry K."/>
            <person name="Grigoriev I.V."/>
            <person name="Miller A.N."/>
            <person name="O'Donnell K."/>
            <person name="Stajich J.E."/>
            <person name="Bonito G."/>
        </authorList>
    </citation>
    <scope>NUCLEOTIDE SEQUENCE</scope>
    <source>
        <strain evidence="2">BC1065</strain>
    </source>
</reference>
<sequence length="325" mass="35684">MESPLSEENTTHDQHLTYSEPQRRRRSTLSTIVTYPPLASEDGSADDDDDDDHDDDGDDLEEFDICVVQDSPSDALLAKNASDMDTSTATTANASTSAVKEDEREDDQEESTEPGENEGYGSVSYMELCKRDLQPVEVFLETPLSIQVMLRNHHLAHPFASACLEWQRQHQQQHRRCPASSPSLSSWLSDVFASTASSDTELQEEDFTLFEEASGKDEIEDDMRASSNNLSHEGEGGGGGADDDQATDRAEGGAEGVLSPKSVQKIDHMEGVERAKEGMMVEQLPPSPPQPRPQPQPHGLDFAPQTIATASEQPSMPTAYHPCHR</sequence>
<feature type="region of interest" description="Disordered" evidence="1">
    <location>
        <begin position="226"/>
        <end position="325"/>
    </location>
</feature>
<feature type="compositionally biased region" description="Low complexity" evidence="1">
    <location>
        <begin position="80"/>
        <end position="98"/>
    </location>
</feature>
<organism evidence="2 3">
    <name type="scientific">Actinomortierella ambigua</name>
    <dbReference type="NCBI Taxonomy" id="1343610"/>
    <lineage>
        <taxon>Eukaryota</taxon>
        <taxon>Fungi</taxon>
        <taxon>Fungi incertae sedis</taxon>
        <taxon>Mucoromycota</taxon>
        <taxon>Mortierellomycotina</taxon>
        <taxon>Mortierellomycetes</taxon>
        <taxon>Mortierellales</taxon>
        <taxon>Mortierellaceae</taxon>
        <taxon>Actinomortierella</taxon>
    </lineage>
</organism>
<feature type="compositionally biased region" description="Pro residues" evidence="1">
    <location>
        <begin position="285"/>
        <end position="296"/>
    </location>
</feature>
<feature type="compositionally biased region" description="Polar residues" evidence="1">
    <location>
        <begin position="306"/>
        <end position="316"/>
    </location>
</feature>